<dbReference type="InterPro" id="IPR008984">
    <property type="entry name" value="SMAD_FHA_dom_sf"/>
</dbReference>
<dbReference type="Gene3D" id="2.60.200.20">
    <property type="match status" value="1"/>
</dbReference>
<dbReference type="SUPFAM" id="SSF46785">
    <property type="entry name" value="Winged helix' DNA-binding domain"/>
    <property type="match status" value="1"/>
</dbReference>
<keyword evidence="1 3" id="KW-0238">DNA-binding</keyword>
<dbReference type="SUPFAM" id="SSF49879">
    <property type="entry name" value="SMAD/FHA domain"/>
    <property type="match status" value="1"/>
</dbReference>
<feature type="compositionally biased region" description="Basic and acidic residues" evidence="4">
    <location>
        <begin position="392"/>
        <end position="403"/>
    </location>
</feature>
<feature type="compositionally biased region" description="Polar residues" evidence="4">
    <location>
        <begin position="250"/>
        <end position="264"/>
    </location>
</feature>
<feature type="domain" description="FHA" evidence="5">
    <location>
        <begin position="308"/>
        <end position="365"/>
    </location>
</feature>
<keyword evidence="2 3" id="KW-0539">Nucleus</keyword>
<dbReference type="PROSITE" id="PS50039">
    <property type="entry name" value="FORK_HEAD_3"/>
    <property type="match status" value="1"/>
</dbReference>
<feature type="region of interest" description="Disordered" evidence="4">
    <location>
        <begin position="726"/>
        <end position="778"/>
    </location>
</feature>
<feature type="region of interest" description="Disordered" evidence="4">
    <location>
        <begin position="572"/>
        <end position="597"/>
    </location>
</feature>
<dbReference type="Gene3D" id="1.10.10.10">
    <property type="entry name" value="Winged helix-like DNA-binding domain superfamily/Winged helix DNA-binding domain"/>
    <property type="match status" value="1"/>
</dbReference>
<keyword evidence="8" id="KW-1185">Reference proteome</keyword>
<dbReference type="CDD" id="cd00059">
    <property type="entry name" value="FH_FOX"/>
    <property type="match status" value="1"/>
</dbReference>
<feature type="compositionally biased region" description="Low complexity" evidence="4">
    <location>
        <begin position="273"/>
        <end position="282"/>
    </location>
</feature>
<dbReference type="SMART" id="SM00240">
    <property type="entry name" value="FHA"/>
    <property type="match status" value="1"/>
</dbReference>
<feature type="compositionally biased region" description="Low complexity" evidence="4">
    <location>
        <begin position="572"/>
        <end position="585"/>
    </location>
</feature>
<feature type="region of interest" description="Disordered" evidence="4">
    <location>
        <begin position="204"/>
        <end position="235"/>
    </location>
</feature>
<dbReference type="PANTHER" id="PTHR21712">
    <property type="entry name" value="PRE-RRNA-PROCESSING PROTEIN FHL1"/>
    <property type="match status" value="1"/>
</dbReference>
<comment type="subcellular location">
    <subcellularLocation>
        <location evidence="3">Nucleus</location>
    </subcellularLocation>
</comment>
<dbReference type="InterPro" id="IPR045178">
    <property type="entry name" value="Fhl1/FHA1"/>
</dbReference>
<feature type="compositionally biased region" description="Acidic residues" evidence="4">
    <location>
        <begin position="209"/>
        <end position="218"/>
    </location>
</feature>
<accession>A0ABN8WM90</accession>
<dbReference type="EMBL" id="OX365943">
    <property type="protein sequence ID" value="CAI4055038.1"/>
    <property type="molecule type" value="Genomic_DNA"/>
</dbReference>
<feature type="compositionally biased region" description="Low complexity" evidence="4">
    <location>
        <begin position="816"/>
        <end position="833"/>
    </location>
</feature>
<feature type="compositionally biased region" description="Basic and acidic residues" evidence="4">
    <location>
        <begin position="876"/>
        <end position="895"/>
    </location>
</feature>
<organism evidence="7 8">
    <name type="scientific">Saccharomyces uvarum</name>
    <name type="common">Yeast</name>
    <name type="synonym">Saccharomyces bayanus var. uvarum</name>
    <dbReference type="NCBI Taxonomy" id="230603"/>
    <lineage>
        <taxon>Eukaryota</taxon>
        <taxon>Fungi</taxon>
        <taxon>Dikarya</taxon>
        <taxon>Ascomycota</taxon>
        <taxon>Saccharomycotina</taxon>
        <taxon>Saccharomycetes</taxon>
        <taxon>Saccharomycetales</taxon>
        <taxon>Saccharomycetaceae</taxon>
        <taxon>Saccharomyces</taxon>
    </lineage>
</organism>
<feature type="region of interest" description="Disordered" evidence="4">
    <location>
        <begin position="250"/>
        <end position="282"/>
    </location>
</feature>
<gene>
    <name evidence="7" type="primary">SUVZ16G3740</name>
    <name evidence="7" type="ORF">SUVZ_16G3740</name>
</gene>
<evidence type="ECO:0000256" key="3">
    <source>
        <dbReference type="PROSITE-ProRule" id="PRU00089"/>
    </source>
</evidence>
<evidence type="ECO:0000256" key="1">
    <source>
        <dbReference type="ARBA" id="ARBA00023125"/>
    </source>
</evidence>
<feature type="domain" description="Fork-head" evidence="6">
    <location>
        <begin position="469"/>
        <end position="556"/>
    </location>
</feature>
<dbReference type="PRINTS" id="PR00053">
    <property type="entry name" value="FORKHEAD"/>
</dbReference>
<feature type="compositionally biased region" description="Polar residues" evidence="4">
    <location>
        <begin position="896"/>
        <end position="905"/>
    </location>
</feature>
<dbReference type="PROSITE" id="PS50006">
    <property type="entry name" value="FHA_DOMAIN"/>
    <property type="match status" value="1"/>
</dbReference>
<dbReference type="InterPro" id="IPR001766">
    <property type="entry name" value="Fork_head_dom"/>
</dbReference>
<feature type="compositionally biased region" description="Polar residues" evidence="4">
    <location>
        <begin position="727"/>
        <end position="760"/>
    </location>
</feature>
<dbReference type="Pfam" id="PF00250">
    <property type="entry name" value="Forkhead"/>
    <property type="match status" value="1"/>
</dbReference>
<dbReference type="CDD" id="cd22701">
    <property type="entry name" value="FHA_FKH1-like"/>
    <property type="match status" value="1"/>
</dbReference>
<feature type="region of interest" description="Disordered" evidence="4">
    <location>
        <begin position="392"/>
        <end position="412"/>
    </location>
</feature>
<evidence type="ECO:0000313" key="7">
    <source>
        <dbReference type="EMBL" id="CAI4055038.1"/>
    </source>
</evidence>
<proteinExistence type="predicted"/>
<feature type="compositionally biased region" description="Low complexity" evidence="4">
    <location>
        <begin position="843"/>
        <end position="864"/>
    </location>
</feature>
<protein>
    <recommendedName>
        <fullName evidence="9">Pre-rRNA-processing protein FHL1</fullName>
    </recommendedName>
</protein>
<dbReference type="InterPro" id="IPR036390">
    <property type="entry name" value="WH_DNA-bd_sf"/>
</dbReference>
<dbReference type="PANTHER" id="PTHR21712:SF29">
    <property type="entry name" value="PRE-RRNA-PROCESSING PROTEIN FHL1"/>
    <property type="match status" value="1"/>
</dbReference>
<dbReference type="InterPro" id="IPR030456">
    <property type="entry name" value="TF_fork_head_CS_2"/>
</dbReference>
<feature type="region of interest" description="Disordered" evidence="4">
    <location>
        <begin position="424"/>
        <end position="451"/>
    </location>
</feature>
<dbReference type="Pfam" id="PF00498">
    <property type="entry name" value="FHA"/>
    <property type="match status" value="1"/>
</dbReference>
<dbReference type="InterPro" id="IPR000253">
    <property type="entry name" value="FHA_dom"/>
</dbReference>
<dbReference type="PROSITE" id="PS00658">
    <property type="entry name" value="FORK_HEAD_2"/>
    <property type="match status" value="1"/>
</dbReference>
<name>A0ABN8WM90_SACUV</name>
<feature type="compositionally biased region" description="Basic residues" evidence="4">
    <location>
        <begin position="424"/>
        <end position="438"/>
    </location>
</feature>
<evidence type="ECO:0000256" key="4">
    <source>
        <dbReference type="SAM" id="MobiDB-lite"/>
    </source>
</evidence>
<feature type="compositionally biased region" description="Acidic residues" evidence="4">
    <location>
        <begin position="865"/>
        <end position="875"/>
    </location>
</feature>
<feature type="region of interest" description="Disordered" evidence="4">
    <location>
        <begin position="1"/>
        <end position="27"/>
    </location>
</feature>
<feature type="region of interest" description="Disordered" evidence="4">
    <location>
        <begin position="800"/>
        <end position="919"/>
    </location>
</feature>
<feature type="compositionally biased region" description="Polar residues" evidence="4">
    <location>
        <begin position="9"/>
        <end position="27"/>
    </location>
</feature>
<evidence type="ECO:0008006" key="9">
    <source>
        <dbReference type="Google" id="ProtNLM"/>
    </source>
</evidence>
<dbReference type="InterPro" id="IPR036388">
    <property type="entry name" value="WH-like_DNA-bd_sf"/>
</dbReference>
<sequence length="953" mass="104799">MDREMAIVESSNHLGASSPATDTQITMNPPLINEHEVKGTTESITGSSGNEIPMEAEQANSPHIETGEELSKSPDISVEKEIENTITDDNGNLKLELPDNLDNADFSKLLEFDAKNDEALFNSNELLSQTMNTVNEINIEGISDDHNEEVTPRNNISIEAVISHDDEKEKTQDNSGAVKVEEIKGFEETGIKTAQPTTDAIYTEKNESPAEEDDDDDTPSTIIIEKNNPLHTRNNSITPIMFQQHELLTQPSQHSVTENNSTDAETFERKPSEPSNESLSLPNEQPTIFAYARLDFQSFTFYVQTLHAIIGRRSENDFSHKVDVNLGPSKSISRRHAQIFYNFGTGRFELSIIGKNGAFVDDIFVEKGNTVPLRNRTKIQIGQIPFQFILPEQERNEDSKSPENPEVTESEIKIKDLKKNELKPKKKVSTVTKPKKPQAKAPVKKDKKPPKLPKKVYTLEEIPLEYRTKPTISYSAMLTTCIRKYSTAKGMSLSEIYAGIRELFPYYKYCADGWQSSVRHNLSLNKSFRKVSKEGKGWLWGLDEEYITERERQKKKQSEMAIAKAHAAQLKLEQQQHRQQQVPSQKGKKDIVSQKSPVYARKQNISQTLAANRAASNKKNTASDNQRTMKYLQEQLVILTRDRKGLSKQVIAAILTQALAMTINQVTQAAKNKGITGNPLTALMDKNPQHLNLILAAAVNAATAKVTKGEVKQLVNPETTAALAAKAQNSKPITQPIVQTPNVPDRPITQSSASASSHNINYMHDKPPGPFDPSSLSRFFQPRQNARVASPAAAPVPVTVAQSVDIPPKPKPTLNSGGESESGSSSSTASSSESESDSDSGSDDGSGSGSDASGDGSSTSSGSESESDSGSEIDEKEDKGQSEDVKHNDTEDDVIHNNNGSSNGHDTLETDEEGHDSKRQKIVEEIDSVNIADEEKIGGTDNNINIAINSSIK</sequence>
<evidence type="ECO:0000256" key="2">
    <source>
        <dbReference type="ARBA" id="ARBA00023242"/>
    </source>
</evidence>
<reference evidence="7" key="1">
    <citation type="submission" date="2022-10" db="EMBL/GenBank/DDBJ databases">
        <authorList>
            <person name="Byrne P K."/>
        </authorList>
    </citation>
    <scope>NUCLEOTIDE SEQUENCE</scope>
    <source>
        <strain evidence="7">ZP964</strain>
    </source>
</reference>
<evidence type="ECO:0000259" key="5">
    <source>
        <dbReference type="PROSITE" id="PS50006"/>
    </source>
</evidence>
<feature type="DNA-binding region" description="Fork-head" evidence="3">
    <location>
        <begin position="469"/>
        <end position="556"/>
    </location>
</feature>
<dbReference type="SMART" id="SM00339">
    <property type="entry name" value="FH"/>
    <property type="match status" value="1"/>
</dbReference>
<evidence type="ECO:0000259" key="6">
    <source>
        <dbReference type="PROSITE" id="PS50039"/>
    </source>
</evidence>
<evidence type="ECO:0000313" key="8">
    <source>
        <dbReference type="Proteomes" id="UP001162085"/>
    </source>
</evidence>
<dbReference type="Proteomes" id="UP001162085">
    <property type="component" value="Chromosome 16"/>
</dbReference>